<feature type="coiled-coil region" evidence="1">
    <location>
        <begin position="19"/>
        <end position="46"/>
    </location>
</feature>
<gene>
    <name evidence="2" type="ORF">SCLCIDRAFT_1219073</name>
</gene>
<proteinExistence type="predicted"/>
<accession>A0A0C2Z756</accession>
<protein>
    <submittedName>
        <fullName evidence="2">Uncharacterized protein</fullName>
    </submittedName>
</protein>
<keyword evidence="1" id="KW-0175">Coiled coil</keyword>
<reference evidence="3" key="2">
    <citation type="submission" date="2015-01" db="EMBL/GenBank/DDBJ databases">
        <title>Evolutionary Origins and Diversification of the Mycorrhizal Mutualists.</title>
        <authorList>
            <consortium name="DOE Joint Genome Institute"/>
            <consortium name="Mycorrhizal Genomics Consortium"/>
            <person name="Kohler A."/>
            <person name="Kuo A."/>
            <person name="Nagy L.G."/>
            <person name="Floudas D."/>
            <person name="Copeland A."/>
            <person name="Barry K.W."/>
            <person name="Cichocki N."/>
            <person name="Veneault-Fourrey C."/>
            <person name="LaButti K."/>
            <person name="Lindquist E.A."/>
            <person name="Lipzen A."/>
            <person name="Lundell T."/>
            <person name="Morin E."/>
            <person name="Murat C."/>
            <person name="Riley R."/>
            <person name="Ohm R."/>
            <person name="Sun H."/>
            <person name="Tunlid A."/>
            <person name="Henrissat B."/>
            <person name="Grigoriev I.V."/>
            <person name="Hibbett D.S."/>
            <person name="Martin F."/>
        </authorList>
    </citation>
    <scope>NUCLEOTIDE SEQUENCE [LARGE SCALE GENOMIC DNA]</scope>
    <source>
        <strain evidence="3">Foug A</strain>
    </source>
</reference>
<keyword evidence="3" id="KW-1185">Reference proteome</keyword>
<evidence type="ECO:0000313" key="2">
    <source>
        <dbReference type="EMBL" id="KIM57823.1"/>
    </source>
</evidence>
<dbReference type="EMBL" id="KN822095">
    <property type="protein sequence ID" value="KIM57823.1"/>
    <property type="molecule type" value="Genomic_DNA"/>
</dbReference>
<reference evidence="2 3" key="1">
    <citation type="submission" date="2014-04" db="EMBL/GenBank/DDBJ databases">
        <authorList>
            <consortium name="DOE Joint Genome Institute"/>
            <person name="Kuo A."/>
            <person name="Kohler A."/>
            <person name="Nagy L.G."/>
            <person name="Floudas D."/>
            <person name="Copeland A."/>
            <person name="Barry K.W."/>
            <person name="Cichocki N."/>
            <person name="Veneault-Fourrey C."/>
            <person name="LaButti K."/>
            <person name="Lindquist E.A."/>
            <person name="Lipzen A."/>
            <person name="Lundell T."/>
            <person name="Morin E."/>
            <person name="Murat C."/>
            <person name="Sun H."/>
            <person name="Tunlid A."/>
            <person name="Henrissat B."/>
            <person name="Grigoriev I.V."/>
            <person name="Hibbett D.S."/>
            <person name="Martin F."/>
            <person name="Nordberg H.P."/>
            <person name="Cantor M.N."/>
            <person name="Hua S.X."/>
        </authorList>
    </citation>
    <scope>NUCLEOTIDE SEQUENCE [LARGE SCALE GENOMIC DNA]</scope>
    <source>
        <strain evidence="2 3">Foug A</strain>
    </source>
</reference>
<dbReference type="AlphaFoldDB" id="A0A0C2Z756"/>
<dbReference type="InParanoid" id="A0A0C2Z756"/>
<evidence type="ECO:0000256" key="1">
    <source>
        <dbReference type="SAM" id="Coils"/>
    </source>
</evidence>
<dbReference type="Proteomes" id="UP000053989">
    <property type="component" value="Unassembled WGS sequence"/>
</dbReference>
<organism evidence="2 3">
    <name type="scientific">Scleroderma citrinum Foug A</name>
    <dbReference type="NCBI Taxonomy" id="1036808"/>
    <lineage>
        <taxon>Eukaryota</taxon>
        <taxon>Fungi</taxon>
        <taxon>Dikarya</taxon>
        <taxon>Basidiomycota</taxon>
        <taxon>Agaricomycotina</taxon>
        <taxon>Agaricomycetes</taxon>
        <taxon>Agaricomycetidae</taxon>
        <taxon>Boletales</taxon>
        <taxon>Sclerodermatineae</taxon>
        <taxon>Sclerodermataceae</taxon>
        <taxon>Scleroderma</taxon>
    </lineage>
</organism>
<dbReference type="HOGENOM" id="CLU_1866335_0_0_1"/>
<name>A0A0C2Z756_9AGAM</name>
<evidence type="ECO:0000313" key="3">
    <source>
        <dbReference type="Proteomes" id="UP000053989"/>
    </source>
</evidence>
<sequence>MENQSLAFTSEGIPQATAAVKTKQKCNEVVEQINKLRSRNAKKMQEIADTVMTLDLGQGSGTTWPDVHEALLKLLQCLKKASEQHVVHLCWLGGFNNTEELFGDTDIKNLDALYPIQVPEPKSREDQKHFLSGGNVH</sequence>